<dbReference type="InterPro" id="IPR035906">
    <property type="entry name" value="MetI-like_sf"/>
</dbReference>
<dbReference type="AlphaFoldDB" id="A0A2P4NM39"/>
<feature type="domain" description="ABC transmembrane type-1" evidence="8">
    <location>
        <begin position="75"/>
        <end position="266"/>
    </location>
</feature>
<feature type="transmembrane region" description="Helical" evidence="7">
    <location>
        <begin position="243"/>
        <end position="266"/>
    </location>
</feature>
<dbReference type="PANTHER" id="PTHR32243:SF18">
    <property type="entry name" value="INNER MEMBRANE ABC TRANSPORTER PERMEASE PROTEIN YCJP"/>
    <property type="match status" value="1"/>
</dbReference>
<evidence type="ECO:0000256" key="1">
    <source>
        <dbReference type="ARBA" id="ARBA00004651"/>
    </source>
</evidence>
<feature type="transmembrane region" description="Helical" evidence="7">
    <location>
        <begin position="187"/>
        <end position="212"/>
    </location>
</feature>
<keyword evidence="10" id="KW-1185">Reference proteome</keyword>
<feature type="transmembrane region" description="Helical" evidence="7">
    <location>
        <begin position="79"/>
        <end position="101"/>
    </location>
</feature>
<sequence length="281" mass="31318">MSAIEASESALMRRARYVLIAVMTVVITFPILWIFLSSIKQPDALFTSPPQVFPREVTLEHYRSIITDSLLLRYLFNSIVVASLTTLVSLLLAVFAGYGWGKFDFYGARTTSVFVLVSQMFPVVVLIIPLFELLSRFSMLNSYQGLVFAYLVYTVPLSTWMLKGFFEGIPENVLRAARIDGLSELRVFTEIALPLVVPGIAATAIYAFIMAWQEFFFALTFMQEDSLKTLPVGLLGFVGQYDVSWGALMAASFVTVLPVTALFLFLQRYFIQGIASGAVKG</sequence>
<dbReference type="InterPro" id="IPR000515">
    <property type="entry name" value="MetI-like"/>
</dbReference>
<evidence type="ECO:0000256" key="7">
    <source>
        <dbReference type="RuleBase" id="RU363032"/>
    </source>
</evidence>
<evidence type="ECO:0000256" key="4">
    <source>
        <dbReference type="ARBA" id="ARBA00022692"/>
    </source>
</evidence>
<feature type="transmembrane region" description="Helical" evidence="7">
    <location>
        <begin position="113"/>
        <end position="131"/>
    </location>
</feature>
<gene>
    <name evidence="9" type="ORF">AUR65_015945</name>
</gene>
<dbReference type="Pfam" id="PF00528">
    <property type="entry name" value="BPD_transp_1"/>
    <property type="match status" value="1"/>
</dbReference>
<proteinExistence type="inferred from homology"/>
<keyword evidence="2 7" id="KW-0813">Transport</keyword>
<organism evidence="9 10">
    <name type="scientific">Haloferax marisrubri</name>
    <dbReference type="NCBI Taxonomy" id="1544719"/>
    <lineage>
        <taxon>Archaea</taxon>
        <taxon>Methanobacteriati</taxon>
        <taxon>Methanobacteriota</taxon>
        <taxon>Stenosarchaea group</taxon>
        <taxon>Halobacteria</taxon>
        <taxon>Halobacteriales</taxon>
        <taxon>Haloferacaceae</taxon>
        <taxon>Haloferax</taxon>
    </lineage>
</organism>
<protein>
    <submittedName>
        <fullName evidence="9">Carbohydrate ABC transporter permease</fullName>
    </submittedName>
</protein>
<dbReference type="RefSeq" id="WP_058567829.1">
    <property type="nucleotide sequence ID" value="NZ_LOPW02000018.1"/>
</dbReference>
<dbReference type="SUPFAM" id="SSF161098">
    <property type="entry name" value="MetI-like"/>
    <property type="match status" value="1"/>
</dbReference>
<dbReference type="PROSITE" id="PS50928">
    <property type="entry name" value="ABC_TM1"/>
    <property type="match status" value="1"/>
</dbReference>
<keyword evidence="6 7" id="KW-0472">Membrane</keyword>
<feature type="transmembrane region" description="Helical" evidence="7">
    <location>
        <begin position="17"/>
        <end position="36"/>
    </location>
</feature>
<dbReference type="CDD" id="cd06261">
    <property type="entry name" value="TM_PBP2"/>
    <property type="match status" value="1"/>
</dbReference>
<comment type="caution">
    <text evidence="9">The sequence shown here is derived from an EMBL/GenBank/DDBJ whole genome shotgun (WGS) entry which is preliminary data.</text>
</comment>
<dbReference type="EMBL" id="LOPW02000018">
    <property type="protein sequence ID" value="POG54161.1"/>
    <property type="molecule type" value="Genomic_DNA"/>
</dbReference>
<comment type="similarity">
    <text evidence="7">Belongs to the binding-protein-dependent transport system permease family.</text>
</comment>
<keyword evidence="4 7" id="KW-0812">Transmembrane</keyword>
<dbReference type="Gene3D" id="1.10.3720.10">
    <property type="entry name" value="MetI-like"/>
    <property type="match status" value="1"/>
</dbReference>
<dbReference type="InterPro" id="IPR050901">
    <property type="entry name" value="BP-dep_ABC_trans_perm"/>
</dbReference>
<dbReference type="GO" id="GO:0055085">
    <property type="term" value="P:transmembrane transport"/>
    <property type="evidence" value="ECO:0007669"/>
    <property type="project" value="InterPro"/>
</dbReference>
<evidence type="ECO:0000313" key="10">
    <source>
        <dbReference type="Proteomes" id="UP000053621"/>
    </source>
</evidence>
<accession>A0A2P4NM39</accession>
<evidence type="ECO:0000256" key="3">
    <source>
        <dbReference type="ARBA" id="ARBA00022475"/>
    </source>
</evidence>
<name>A0A2P4NM39_9EURY</name>
<evidence type="ECO:0000259" key="8">
    <source>
        <dbReference type="PROSITE" id="PS50928"/>
    </source>
</evidence>
<dbReference type="GO" id="GO:0005886">
    <property type="term" value="C:plasma membrane"/>
    <property type="evidence" value="ECO:0007669"/>
    <property type="project" value="UniProtKB-SubCell"/>
</dbReference>
<comment type="subcellular location">
    <subcellularLocation>
        <location evidence="1 7">Cell membrane</location>
        <topology evidence="1 7">Multi-pass membrane protein</topology>
    </subcellularLocation>
</comment>
<reference evidence="9" key="1">
    <citation type="submission" date="2017-08" db="EMBL/GenBank/DDBJ databases">
        <title>Haloferax marisrubri sp. nov., isolated from the Discovery deep brine-seawater interface in the Red Sea.</title>
        <authorList>
            <person name="Zhang G."/>
            <person name="Stingl U."/>
        </authorList>
    </citation>
    <scope>NUCLEOTIDE SEQUENCE [LARGE SCALE GENOMIC DNA]</scope>
    <source>
        <strain evidence="9">SB3</strain>
    </source>
</reference>
<keyword evidence="5 7" id="KW-1133">Transmembrane helix</keyword>
<evidence type="ECO:0000313" key="9">
    <source>
        <dbReference type="EMBL" id="POG54161.1"/>
    </source>
</evidence>
<dbReference type="OrthoDB" id="57451at2157"/>
<evidence type="ECO:0000256" key="6">
    <source>
        <dbReference type="ARBA" id="ARBA00023136"/>
    </source>
</evidence>
<feature type="transmembrane region" description="Helical" evidence="7">
    <location>
        <begin position="143"/>
        <end position="166"/>
    </location>
</feature>
<evidence type="ECO:0000256" key="5">
    <source>
        <dbReference type="ARBA" id="ARBA00022989"/>
    </source>
</evidence>
<keyword evidence="3" id="KW-1003">Cell membrane</keyword>
<dbReference type="PANTHER" id="PTHR32243">
    <property type="entry name" value="MALTOSE TRANSPORT SYSTEM PERMEASE-RELATED"/>
    <property type="match status" value="1"/>
</dbReference>
<dbReference type="Proteomes" id="UP000053621">
    <property type="component" value="Unassembled WGS sequence"/>
</dbReference>
<evidence type="ECO:0000256" key="2">
    <source>
        <dbReference type="ARBA" id="ARBA00022448"/>
    </source>
</evidence>